<evidence type="ECO:0000256" key="3">
    <source>
        <dbReference type="ARBA" id="ARBA00022692"/>
    </source>
</evidence>
<dbReference type="RefSeq" id="WP_006665378.1">
    <property type="nucleotide sequence ID" value="NZ_AOIP01000019.1"/>
</dbReference>
<organism evidence="8 9">
    <name type="scientific">Natrialba aegyptia DSM 13077</name>
    <dbReference type="NCBI Taxonomy" id="1227491"/>
    <lineage>
        <taxon>Archaea</taxon>
        <taxon>Methanobacteriati</taxon>
        <taxon>Methanobacteriota</taxon>
        <taxon>Stenosarchaea group</taxon>
        <taxon>Halobacteria</taxon>
        <taxon>Halobacteriales</taxon>
        <taxon>Natrialbaceae</taxon>
        <taxon>Natrialba</taxon>
    </lineage>
</organism>
<evidence type="ECO:0000256" key="1">
    <source>
        <dbReference type="ARBA" id="ARBA00004651"/>
    </source>
</evidence>
<keyword evidence="9" id="KW-1185">Reference proteome</keyword>
<comment type="caution">
    <text evidence="8">The sequence shown here is derived from an EMBL/GenBank/DDBJ whole genome shotgun (WGS) entry which is preliminary data.</text>
</comment>
<evidence type="ECO:0000256" key="5">
    <source>
        <dbReference type="ARBA" id="ARBA00023136"/>
    </source>
</evidence>
<dbReference type="PATRIC" id="fig|1227491.4.peg.1972"/>
<feature type="transmembrane region" description="Helical" evidence="6">
    <location>
        <begin position="12"/>
        <end position="34"/>
    </location>
</feature>
<reference evidence="8 9" key="1">
    <citation type="journal article" date="2014" name="PLoS Genet.">
        <title>Phylogenetically driven sequencing of extremely halophilic archaea reveals strategies for static and dynamic osmo-response.</title>
        <authorList>
            <person name="Becker E.A."/>
            <person name="Seitzer P.M."/>
            <person name="Tritt A."/>
            <person name="Larsen D."/>
            <person name="Krusor M."/>
            <person name="Yao A.I."/>
            <person name="Wu D."/>
            <person name="Madern D."/>
            <person name="Eisen J.A."/>
            <person name="Darling A.E."/>
            <person name="Facciotti M.T."/>
        </authorList>
    </citation>
    <scope>NUCLEOTIDE SEQUENCE [LARGE SCALE GENOMIC DNA]</scope>
    <source>
        <strain evidence="8 9">DSM 13077</strain>
    </source>
</reference>
<evidence type="ECO:0000313" key="8">
    <source>
        <dbReference type="EMBL" id="ELZ06574.1"/>
    </source>
</evidence>
<gene>
    <name evidence="8" type="ORF">C480_09555</name>
</gene>
<dbReference type="Pfam" id="PF13396">
    <property type="entry name" value="PLDc_N"/>
    <property type="match status" value="1"/>
</dbReference>
<dbReference type="OrthoDB" id="170195at2157"/>
<evidence type="ECO:0000256" key="6">
    <source>
        <dbReference type="SAM" id="Phobius"/>
    </source>
</evidence>
<evidence type="ECO:0000313" key="9">
    <source>
        <dbReference type="Proteomes" id="UP000011591"/>
    </source>
</evidence>
<feature type="transmembrane region" description="Helical" evidence="6">
    <location>
        <begin position="46"/>
        <end position="66"/>
    </location>
</feature>
<accession>M0BAB1</accession>
<feature type="domain" description="Cardiolipin synthase N-terminal" evidence="7">
    <location>
        <begin position="25"/>
        <end position="68"/>
    </location>
</feature>
<keyword evidence="5 6" id="KW-0472">Membrane</keyword>
<evidence type="ECO:0000259" key="7">
    <source>
        <dbReference type="Pfam" id="PF13396"/>
    </source>
</evidence>
<evidence type="ECO:0000256" key="2">
    <source>
        <dbReference type="ARBA" id="ARBA00022475"/>
    </source>
</evidence>
<name>M0BAB1_9EURY</name>
<keyword evidence="3 6" id="KW-0812">Transmembrane</keyword>
<dbReference type="Proteomes" id="UP000011591">
    <property type="component" value="Unassembled WGS sequence"/>
</dbReference>
<evidence type="ECO:0000256" key="4">
    <source>
        <dbReference type="ARBA" id="ARBA00022989"/>
    </source>
</evidence>
<protein>
    <recommendedName>
        <fullName evidence="7">Cardiolipin synthase N-terminal domain-containing protein</fullName>
    </recommendedName>
</protein>
<dbReference type="EMBL" id="AOIP01000019">
    <property type="protein sequence ID" value="ELZ06574.1"/>
    <property type="molecule type" value="Genomic_DNA"/>
</dbReference>
<dbReference type="InterPro" id="IPR027379">
    <property type="entry name" value="CLS_N"/>
</dbReference>
<sequence>MPFDIVLQSGAFGFFGLIALLFLALQIGIIIWTYTDAQSNSSHPAFLWAIVVFFAPFLGLVLYVLLGRDRMGPGRGPSGI</sequence>
<dbReference type="GO" id="GO:0005886">
    <property type="term" value="C:plasma membrane"/>
    <property type="evidence" value="ECO:0007669"/>
    <property type="project" value="UniProtKB-SubCell"/>
</dbReference>
<comment type="subcellular location">
    <subcellularLocation>
        <location evidence="1">Cell membrane</location>
        <topology evidence="1">Multi-pass membrane protein</topology>
    </subcellularLocation>
</comment>
<keyword evidence="4 6" id="KW-1133">Transmembrane helix</keyword>
<proteinExistence type="predicted"/>
<keyword evidence="2" id="KW-1003">Cell membrane</keyword>
<dbReference type="AlphaFoldDB" id="M0BAB1"/>